<sequence length="85" mass="9625">MIVRVDLLESDRQQELSVICQNRWNVECSLWESKTTPLYEYLYLPISLSDDSSSVCHPGGSYWTSDAGVFDVVTGLGEIVIPQRQ</sequence>
<dbReference type="EMBL" id="OX597825">
    <property type="protein sequence ID" value="CAI9730913.1"/>
    <property type="molecule type" value="Genomic_DNA"/>
</dbReference>
<keyword evidence="2" id="KW-1185">Reference proteome</keyword>
<organism evidence="1 2">
    <name type="scientific">Octopus vulgaris</name>
    <name type="common">Common octopus</name>
    <dbReference type="NCBI Taxonomy" id="6645"/>
    <lineage>
        <taxon>Eukaryota</taxon>
        <taxon>Metazoa</taxon>
        <taxon>Spiralia</taxon>
        <taxon>Lophotrochozoa</taxon>
        <taxon>Mollusca</taxon>
        <taxon>Cephalopoda</taxon>
        <taxon>Coleoidea</taxon>
        <taxon>Octopodiformes</taxon>
        <taxon>Octopoda</taxon>
        <taxon>Incirrata</taxon>
        <taxon>Octopodidae</taxon>
        <taxon>Octopus</taxon>
    </lineage>
</organism>
<reference evidence="1" key="1">
    <citation type="submission" date="2023-08" db="EMBL/GenBank/DDBJ databases">
        <authorList>
            <person name="Alioto T."/>
            <person name="Alioto T."/>
            <person name="Gomez Garrido J."/>
        </authorList>
    </citation>
    <scope>NUCLEOTIDE SEQUENCE</scope>
</reference>
<evidence type="ECO:0000313" key="2">
    <source>
        <dbReference type="Proteomes" id="UP001162480"/>
    </source>
</evidence>
<accession>A0AA36FDP9</accession>
<evidence type="ECO:0000313" key="1">
    <source>
        <dbReference type="EMBL" id="CAI9730913.1"/>
    </source>
</evidence>
<dbReference type="Proteomes" id="UP001162480">
    <property type="component" value="Chromosome 12"/>
</dbReference>
<dbReference type="AlphaFoldDB" id="A0AA36FDP9"/>
<proteinExistence type="predicted"/>
<name>A0AA36FDP9_OCTVU</name>
<protein>
    <submittedName>
        <fullName evidence="1">Uncharacterized protein</fullName>
    </submittedName>
</protein>
<gene>
    <name evidence="1" type="ORF">OCTVUL_1B000517</name>
</gene>